<evidence type="ECO:0000256" key="1">
    <source>
        <dbReference type="SAM" id="MobiDB-lite"/>
    </source>
</evidence>
<organism evidence="2 3">
    <name type="scientific">Trichocladium antarcticum</name>
    <dbReference type="NCBI Taxonomy" id="1450529"/>
    <lineage>
        <taxon>Eukaryota</taxon>
        <taxon>Fungi</taxon>
        <taxon>Dikarya</taxon>
        <taxon>Ascomycota</taxon>
        <taxon>Pezizomycotina</taxon>
        <taxon>Sordariomycetes</taxon>
        <taxon>Sordariomycetidae</taxon>
        <taxon>Sordariales</taxon>
        <taxon>Chaetomiaceae</taxon>
        <taxon>Trichocladium</taxon>
    </lineage>
</organism>
<dbReference type="PANTHER" id="PTHR28058:SF1">
    <property type="entry name" value="SMALL RIBOSOMAL SUBUNIT PROTEIN BS1M"/>
    <property type="match status" value="1"/>
</dbReference>
<evidence type="ECO:0000313" key="2">
    <source>
        <dbReference type="EMBL" id="KAK4134735.1"/>
    </source>
</evidence>
<sequence>MATRSVSPGGALLRASRMFSLPNAIPPPPGDAAAGTNHTRSDTMTLSFPTHQVITTLNSSRKAGDWGLKRPLPLKSTTKSSNPMLRIKAIDTIEQITDFTSATDHGITLRKFQELGIPITARRPADGSKDSSPAALNLPQKSVFESDIDKTDIPPKQRVDTVDRRWKFTGPWLAGMTQGEFDKWLVKEVRPRRRAFRRFLKTKIAKDMHTAAMQSALDKGEQLQADPVDAESVTDDQLIDYLRMLRHNNQDLYDMVGRFLDLAPIRPPSLDTSSLQPGSKVDLREPSNPYAEHGPPVTHPSAGLSYLRTSMYMENHPIYGPQKDHAPVQARVLTPRRPAQARPAMLGVAGFVATTPLGDTVSNIRSTSLLDKVDPSIVGGGKVWMRVQKASVDSEGRMVVTLLDASLESKLVAQELLGEAACLGVQRAAEARAKPESATDIRKRYSAPTMSSAKGYGFGPSE</sequence>
<dbReference type="InterPro" id="IPR016712">
    <property type="entry name" value="Rbsml_bS1m-like"/>
</dbReference>
<protein>
    <submittedName>
        <fullName evidence="2">Uncharacterized protein</fullName>
    </submittedName>
</protein>
<feature type="region of interest" description="Disordered" evidence="1">
    <location>
        <begin position="432"/>
        <end position="462"/>
    </location>
</feature>
<dbReference type="PANTHER" id="PTHR28058">
    <property type="entry name" value="37S RIBOSOMAL PROTEIN MRP51, MITOCHONDRIAL"/>
    <property type="match status" value="1"/>
</dbReference>
<feature type="compositionally biased region" description="Basic and acidic residues" evidence="1">
    <location>
        <begin position="432"/>
        <end position="443"/>
    </location>
</feature>
<dbReference type="GO" id="GO:0003735">
    <property type="term" value="F:structural constituent of ribosome"/>
    <property type="evidence" value="ECO:0007669"/>
    <property type="project" value="TreeGrafter"/>
</dbReference>
<reference evidence="2" key="1">
    <citation type="journal article" date="2023" name="Mol. Phylogenet. Evol.">
        <title>Genome-scale phylogeny and comparative genomics of the fungal order Sordariales.</title>
        <authorList>
            <person name="Hensen N."/>
            <person name="Bonometti L."/>
            <person name="Westerberg I."/>
            <person name="Brannstrom I.O."/>
            <person name="Guillou S."/>
            <person name="Cros-Aarteil S."/>
            <person name="Calhoun S."/>
            <person name="Haridas S."/>
            <person name="Kuo A."/>
            <person name="Mondo S."/>
            <person name="Pangilinan J."/>
            <person name="Riley R."/>
            <person name="LaButti K."/>
            <person name="Andreopoulos B."/>
            <person name="Lipzen A."/>
            <person name="Chen C."/>
            <person name="Yan M."/>
            <person name="Daum C."/>
            <person name="Ng V."/>
            <person name="Clum A."/>
            <person name="Steindorff A."/>
            <person name="Ohm R.A."/>
            <person name="Martin F."/>
            <person name="Silar P."/>
            <person name="Natvig D.O."/>
            <person name="Lalanne C."/>
            <person name="Gautier V."/>
            <person name="Ament-Velasquez S.L."/>
            <person name="Kruys A."/>
            <person name="Hutchinson M.I."/>
            <person name="Powell A.J."/>
            <person name="Barry K."/>
            <person name="Miller A.N."/>
            <person name="Grigoriev I.V."/>
            <person name="Debuchy R."/>
            <person name="Gladieux P."/>
            <person name="Hiltunen Thoren M."/>
            <person name="Johannesson H."/>
        </authorList>
    </citation>
    <scope>NUCLEOTIDE SEQUENCE</scope>
    <source>
        <strain evidence="2">CBS 123565</strain>
    </source>
</reference>
<proteinExistence type="predicted"/>
<dbReference type="GO" id="GO:0070124">
    <property type="term" value="P:mitochondrial translational initiation"/>
    <property type="evidence" value="ECO:0007669"/>
    <property type="project" value="TreeGrafter"/>
</dbReference>
<dbReference type="Proteomes" id="UP001304895">
    <property type="component" value="Unassembled WGS sequence"/>
</dbReference>
<comment type="caution">
    <text evidence="2">The sequence shown here is derived from an EMBL/GenBank/DDBJ whole genome shotgun (WGS) entry which is preliminary data.</text>
</comment>
<feature type="region of interest" description="Disordered" evidence="1">
    <location>
        <begin position="269"/>
        <end position="299"/>
    </location>
</feature>
<accession>A0AAN6ZD63</accession>
<dbReference type="EMBL" id="MU853408">
    <property type="protein sequence ID" value="KAK4134735.1"/>
    <property type="molecule type" value="Genomic_DNA"/>
</dbReference>
<gene>
    <name evidence="2" type="ORF">BT67DRAFT_441891</name>
</gene>
<feature type="region of interest" description="Disordered" evidence="1">
    <location>
        <begin position="122"/>
        <end position="141"/>
    </location>
</feature>
<name>A0AAN6ZD63_9PEZI</name>
<dbReference type="Pfam" id="PF11709">
    <property type="entry name" value="Mit_ribos_Mrp51"/>
    <property type="match status" value="1"/>
</dbReference>
<reference evidence="2" key="2">
    <citation type="submission" date="2023-05" db="EMBL/GenBank/DDBJ databases">
        <authorList>
            <consortium name="Lawrence Berkeley National Laboratory"/>
            <person name="Steindorff A."/>
            <person name="Hensen N."/>
            <person name="Bonometti L."/>
            <person name="Westerberg I."/>
            <person name="Brannstrom I.O."/>
            <person name="Guillou S."/>
            <person name="Cros-Aarteil S."/>
            <person name="Calhoun S."/>
            <person name="Haridas S."/>
            <person name="Kuo A."/>
            <person name="Mondo S."/>
            <person name="Pangilinan J."/>
            <person name="Riley R."/>
            <person name="Labutti K."/>
            <person name="Andreopoulos B."/>
            <person name="Lipzen A."/>
            <person name="Chen C."/>
            <person name="Yanf M."/>
            <person name="Daum C."/>
            <person name="Ng V."/>
            <person name="Clum A."/>
            <person name="Ohm R."/>
            <person name="Martin F."/>
            <person name="Silar P."/>
            <person name="Natvig D."/>
            <person name="Lalanne C."/>
            <person name="Gautier V."/>
            <person name="Ament-Velasquez S.L."/>
            <person name="Kruys A."/>
            <person name="Hutchinson M.I."/>
            <person name="Powell A.J."/>
            <person name="Barry K."/>
            <person name="Miller A.N."/>
            <person name="Grigoriev I.V."/>
            <person name="Debuchy R."/>
            <person name="Gladieux P."/>
            <person name="Thoren M.H."/>
            <person name="Johannesson H."/>
        </authorList>
    </citation>
    <scope>NUCLEOTIDE SEQUENCE</scope>
    <source>
        <strain evidence="2">CBS 123565</strain>
    </source>
</reference>
<dbReference type="AlphaFoldDB" id="A0AAN6ZD63"/>
<dbReference type="GO" id="GO:0005763">
    <property type="term" value="C:mitochondrial small ribosomal subunit"/>
    <property type="evidence" value="ECO:0007669"/>
    <property type="project" value="TreeGrafter"/>
</dbReference>
<keyword evidence="3" id="KW-1185">Reference proteome</keyword>
<evidence type="ECO:0000313" key="3">
    <source>
        <dbReference type="Proteomes" id="UP001304895"/>
    </source>
</evidence>